<dbReference type="GO" id="GO:0003735">
    <property type="term" value="F:structural constituent of ribosome"/>
    <property type="evidence" value="ECO:0007669"/>
    <property type="project" value="InterPro"/>
</dbReference>
<dbReference type="RefSeq" id="WP_124869260.1">
    <property type="nucleotide sequence ID" value="NZ_CP034183.1"/>
</dbReference>
<dbReference type="KEGG" id="dph:EHF33_06950"/>
<dbReference type="PANTHER" id="PTHR11545">
    <property type="entry name" value="RIBOSOMAL PROTEIN L13"/>
    <property type="match status" value="1"/>
</dbReference>
<evidence type="ECO:0000313" key="9">
    <source>
        <dbReference type="Proteomes" id="UP000276417"/>
    </source>
</evidence>
<organism evidence="8 9">
    <name type="scientific">Deinococcus psychrotolerans</name>
    <dbReference type="NCBI Taxonomy" id="2489213"/>
    <lineage>
        <taxon>Bacteria</taxon>
        <taxon>Thermotogati</taxon>
        <taxon>Deinococcota</taxon>
        <taxon>Deinococci</taxon>
        <taxon>Deinococcales</taxon>
        <taxon>Deinococcaceae</taxon>
        <taxon>Deinococcus</taxon>
    </lineage>
</organism>
<dbReference type="AlphaFoldDB" id="A0A3G8YIY6"/>
<evidence type="ECO:0000256" key="2">
    <source>
        <dbReference type="ARBA" id="ARBA00022980"/>
    </source>
</evidence>
<reference evidence="8 9" key="1">
    <citation type="submission" date="2018-11" db="EMBL/GenBank/DDBJ databases">
        <title>Deinococcus shelandsis sp. nov., isolated from South Shetland Islands soil of Antarctica.</title>
        <authorList>
            <person name="Tian J."/>
        </authorList>
    </citation>
    <scope>NUCLEOTIDE SEQUENCE [LARGE SCALE GENOMIC DNA]</scope>
    <source>
        <strain evidence="8 9">S14-83T</strain>
    </source>
</reference>
<name>A0A3G8YIY6_9DEIO</name>
<dbReference type="Proteomes" id="UP000276417">
    <property type="component" value="Chromosome 1"/>
</dbReference>
<evidence type="ECO:0000256" key="7">
    <source>
        <dbReference type="RuleBase" id="RU003878"/>
    </source>
</evidence>
<keyword evidence="2 5" id="KW-0689">Ribosomal protein</keyword>
<dbReference type="OrthoDB" id="9801330at2"/>
<dbReference type="InterPro" id="IPR005823">
    <property type="entry name" value="Ribosomal_uL13_bac-type"/>
</dbReference>
<dbReference type="InterPro" id="IPR023563">
    <property type="entry name" value="Ribosomal_uL13_CS"/>
</dbReference>
<accession>A0A3G8YIY6</accession>
<dbReference type="PROSITE" id="PS00783">
    <property type="entry name" value="RIBOSOMAL_L13"/>
    <property type="match status" value="1"/>
</dbReference>
<gene>
    <name evidence="5 7" type="primary">rplM</name>
    <name evidence="8" type="ORF">EHF33_06950</name>
</gene>
<evidence type="ECO:0000256" key="4">
    <source>
        <dbReference type="ARBA" id="ARBA00035201"/>
    </source>
</evidence>
<evidence type="ECO:0000313" key="8">
    <source>
        <dbReference type="EMBL" id="AZI42514.1"/>
    </source>
</evidence>
<dbReference type="EMBL" id="CP034183">
    <property type="protein sequence ID" value="AZI42514.1"/>
    <property type="molecule type" value="Genomic_DNA"/>
</dbReference>
<proteinExistence type="inferred from homology"/>
<dbReference type="GO" id="GO:0003729">
    <property type="term" value="F:mRNA binding"/>
    <property type="evidence" value="ECO:0007669"/>
    <property type="project" value="TreeGrafter"/>
</dbReference>
<keyword evidence="9" id="KW-1185">Reference proteome</keyword>
<dbReference type="InterPro" id="IPR005822">
    <property type="entry name" value="Ribosomal_uL13"/>
</dbReference>
<dbReference type="HAMAP" id="MF_01366">
    <property type="entry name" value="Ribosomal_uL13"/>
    <property type="match status" value="1"/>
</dbReference>
<dbReference type="Pfam" id="PF00572">
    <property type="entry name" value="Ribosomal_L13"/>
    <property type="match status" value="1"/>
</dbReference>
<protein>
    <recommendedName>
        <fullName evidence="4 5">Large ribosomal subunit protein uL13</fullName>
    </recommendedName>
</protein>
<dbReference type="GO" id="GO:0022625">
    <property type="term" value="C:cytosolic large ribosomal subunit"/>
    <property type="evidence" value="ECO:0007669"/>
    <property type="project" value="TreeGrafter"/>
</dbReference>
<keyword evidence="3 5" id="KW-0687">Ribonucleoprotein</keyword>
<dbReference type="PANTHER" id="PTHR11545:SF2">
    <property type="entry name" value="LARGE RIBOSOMAL SUBUNIT PROTEIN UL13M"/>
    <property type="match status" value="1"/>
</dbReference>
<dbReference type="Gene3D" id="3.90.1180.10">
    <property type="entry name" value="Ribosomal protein L13"/>
    <property type="match status" value="1"/>
</dbReference>
<dbReference type="CDD" id="cd00392">
    <property type="entry name" value="Ribosomal_L13"/>
    <property type="match status" value="1"/>
</dbReference>
<dbReference type="NCBIfam" id="TIGR01066">
    <property type="entry name" value="rplM_bact"/>
    <property type="match status" value="1"/>
</dbReference>
<comment type="function">
    <text evidence="5 7">This protein is one of the early assembly proteins of the 50S ribosomal subunit, although it is not seen to bind rRNA by itself. It is important during the early stages of 50S assembly.</text>
</comment>
<evidence type="ECO:0000256" key="1">
    <source>
        <dbReference type="ARBA" id="ARBA00006227"/>
    </source>
</evidence>
<dbReference type="GO" id="GO:0017148">
    <property type="term" value="P:negative regulation of translation"/>
    <property type="evidence" value="ECO:0007669"/>
    <property type="project" value="TreeGrafter"/>
</dbReference>
<sequence length="143" mass="16035">MKTYVPDNNSTEQNWVVVDANNVPLGRLATLIASRIRGKHRPDFTPNIINGDFVVVINAEKVALTGKKLDQKVYTRYSGYQGGLKKETARTALARHPERVIEHAVFGMLPKGRQGRSMHPRLKVYAGEQHPHAAQQPTKLENN</sequence>
<dbReference type="InterPro" id="IPR036899">
    <property type="entry name" value="Ribosomal_uL13_sf"/>
</dbReference>
<evidence type="ECO:0000256" key="3">
    <source>
        <dbReference type="ARBA" id="ARBA00023274"/>
    </source>
</evidence>
<comment type="subunit">
    <text evidence="5">Part of the 50S ribosomal subunit.</text>
</comment>
<dbReference type="SUPFAM" id="SSF52161">
    <property type="entry name" value="Ribosomal protein L13"/>
    <property type="match status" value="1"/>
</dbReference>
<dbReference type="FunFam" id="3.90.1180.10:FF:000001">
    <property type="entry name" value="50S ribosomal protein L13"/>
    <property type="match status" value="1"/>
</dbReference>
<dbReference type="PIRSF" id="PIRSF002181">
    <property type="entry name" value="Ribosomal_L13"/>
    <property type="match status" value="1"/>
</dbReference>
<dbReference type="GO" id="GO:0006412">
    <property type="term" value="P:translation"/>
    <property type="evidence" value="ECO:0007669"/>
    <property type="project" value="UniProtKB-UniRule"/>
</dbReference>
<evidence type="ECO:0000256" key="6">
    <source>
        <dbReference type="RuleBase" id="RU003877"/>
    </source>
</evidence>
<comment type="similarity">
    <text evidence="1 5 6">Belongs to the universal ribosomal protein uL13 family.</text>
</comment>
<evidence type="ECO:0000256" key="5">
    <source>
        <dbReference type="HAMAP-Rule" id="MF_01366"/>
    </source>
</evidence>